<reference evidence="2" key="1">
    <citation type="submission" date="2020-04" db="EMBL/GenBank/DDBJ databases">
        <title>Draft genome resource of the tomato pathogen Pseudocercospora fuligena.</title>
        <authorList>
            <person name="Zaccaron A."/>
        </authorList>
    </citation>
    <scope>NUCLEOTIDE SEQUENCE</scope>
    <source>
        <strain evidence="2">PF001</strain>
    </source>
</reference>
<dbReference type="AlphaFoldDB" id="A0A8H6RJK0"/>
<dbReference type="Proteomes" id="UP000660729">
    <property type="component" value="Unassembled WGS sequence"/>
</dbReference>
<accession>A0A8H6RJK0</accession>
<keyword evidence="3" id="KW-1185">Reference proteome</keyword>
<comment type="caution">
    <text evidence="2">The sequence shown here is derived from an EMBL/GenBank/DDBJ whole genome shotgun (WGS) entry which is preliminary data.</text>
</comment>
<proteinExistence type="predicted"/>
<name>A0A8H6RJK0_9PEZI</name>
<dbReference type="EMBL" id="JABCIY010000151">
    <property type="protein sequence ID" value="KAF7192038.1"/>
    <property type="molecule type" value="Genomic_DNA"/>
</dbReference>
<organism evidence="2 3">
    <name type="scientific">Pseudocercospora fuligena</name>
    <dbReference type="NCBI Taxonomy" id="685502"/>
    <lineage>
        <taxon>Eukaryota</taxon>
        <taxon>Fungi</taxon>
        <taxon>Dikarya</taxon>
        <taxon>Ascomycota</taxon>
        <taxon>Pezizomycotina</taxon>
        <taxon>Dothideomycetes</taxon>
        <taxon>Dothideomycetidae</taxon>
        <taxon>Mycosphaerellales</taxon>
        <taxon>Mycosphaerellaceae</taxon>
        <taxon>Pseudocercospora</taxon>
    </lineage>
</organism>
<gene>
    <name evidence="2" type="ORF">HII31_06683</name>
</gene>
<evidence type="ECO:0000256" key="1">
    <source>
        <dbReference type="SAM" id="MobiDB-lite"/>
    </source>
</evidence>
<feature type="region of interest" description="Disordered" evidence="1">
    <location>
        <begin position="1"/>
        <end position="26"/>
    </location>
</feature>
<evidence type="ECO:0000313" key="3">
    <source>
        <dbReference type="Proteomes" id="UP000660729"/>
    </source>
</evidence>
<dbReference type="OrthoDB" id="10612957at2759"/>
<sequence length="307" mass="33992">MTNTLDPLLDEDEDFEHEARPTPNMPGWPVEEPISNSGAFLPQHALPYEDPIDLSFPLHFDNSAELIGYNGGSASDPVEIAIVELEKGFSKLIDDYNVLLDASIGLSYAVTGSARAINPYSPTTTPLFFVVHLSAAEHSFVTFSGTTPIELAIQGCEKDLRFSTWNSASCDWENVLRGNRLPYESPLDQTIPLHFDSSVKLITCEDTVEEQAALGAFWGDLDEWKNKNGMSFDAILEFSYVIAARPTPDGREPEPSPVFIRIGLNSPTEIEKIPLVHGKIKEIMEKHCQNVPGLNLVNRYSVTLPDE</sequence>
<protein>
    <submittedName>
        <fullName evidence="2">Uncharacterized protein</fullName>
    </submittedName>
</protein>
<evidence type="ECO:0000313" key="2">
    <source>
        <dbReference type="EMBL" id="KAF7192038.1"/>
    </source>
</evidence>